<organism evidence="1 2">
    <name type="scientific">Acinetobacter haemolyticus ATCC 19194</name>
    <dbReference type="NCBI Taxonomy" id="707232"/>
    <lineage>
        <taxon>Bacteria</taxon>
        <taxon>Pseudomonadati</taxon>
        <taxon>Pseudomonadota</taxon>
        <taxon>Gammaproteobacteria</taxon>
        <taxon>Moraxellales</taxon>
        <taxon>Moraxellaceae</taxon>
        <taxon>Acinetobacter</taxon>
    </lineage>
</organism>
<evidence type="ECO:0000313" key="2">
    <source>
        <dbReference type="Proteomes" id="UP000003085"/>
    </source>
</evidence>
<dbReference type="Proteomes" id="UP000003085">
    <property type="component" value="Unassembled WGS sequence"/>
</dbReference>
<accession>D4XKV0</accession>
<sequence>MAALAKYSISMKIFRKNLKNYFENKIVNFSSNLSKIKNKSDKLF</sequence>
<proteinExistence type="predicted"/>
<comment type="caution">
    <text evidence="1">The sequence shown here is derived from an EMBL/GenBank/DDBJ whole genome shotgun (WGS) entry which is preliminary data.</text>
</comment>
<dbReference type="HOGENOM" id="CLU_3211131_0_0_6"/>
<dbReference type="AlphaFoldDB" id="D4XKV0"/>
<name>D4XKV0_ACIHA</name>
<gene>
    <name evidence="1" type="ORF">HMP0015_0342</name>
</gene>
<evidence type="ECO:0000313" key="1">
    <source>
        <dbReference type="EMBL" id="EFF84202.1"/>
    </source>
</evidence>
<protein>
    <submittedName>
        <fullName evidence="1">Uncharacterized protein</fullName>
    </submittedName>
</protein>
<dbReference type="EMBL" id="ADMT01000073">
    <property type="protein sequence ID" value="EFF84202.1"/>
    <property type="molecule type" value="Genomic_DNA"/>
</dbReference>
<reference evidence="2" key="1">
    <citation type="submission" date="2010-03" db="EMBL/GenBank/DDBJ databases">
        <title>Complete sequence of Mobiluncus curtisii ATCC 43063.</title>
        <authorList>
            <person name="Muzny D."/>
            <person name="Qin X."/>
            <person name="Deng J."/>
            <person name="Jiang H."/>
            <person name="Liu Y."/>
            <person name="Qu J."/>
            <person name="Song X.-Z."/>
            <person name="Zhang L."/>
            <person name="Thornton R."/>
            <person name="Coyle M."/>
            <person name="Francisco L."/>
            <person name="Jackson L."/>
            <person name="Javaid M."/>
            <person name="Korchina V."/>
            <person name="Kovar C."/>
            <person name="Mata R."/>
            <person name="Mathew T."/>
            <person name="Ngo R."/>
            <person name="Nguyen L."/>
            <person name="Nguyen N."/>
            <person name="Okwuonu G."/>
            <person name="Ongeri F."/>
            <person name="Pham C."/>
            <person name="Simmons D."/>
            <person name="Wilczek-Boney K."/>
            <person name="Hale W."/>
            <person name="Jakkamsetti A."/>
            <person name="Pham P."/>
            <person name="Ruth R."/>
            <person name="San Lucas F."/>
            <person name="Warren J."/>
            <person name="Zhang J."/>
            <person name="Zhao Z."/>
            <person name="Zhou C."/>
            <person name="Zhu D."/>
            <person name="Lee S."/>
            <person name="Bess C."/>
            <person name="Blankenburg K."/>
            <person name="Forbes L."/>
            <person name="Fu Q."/>
            <person name="Gubbala S."/>
            <person name="Hirani K."/>
            <person name="Jayaseelan J.C."/>
            <person name="Lara F."/>
            <person name="Munidasa M."/>
            <person name="Palculict T."/>
            <person name="Patil S."/>
            <person name="Pu L.-L."/>
            <person name="Saada N."/>
            <person name="Tang L."/>
            <person name="Weissenberger G."/>
            <person name="Zhu Y."/>
            <person name="Hemphill L."/>
            <person name="Shang Y."/>
            <person name="Youmans B."/>
            <person name="Ayvaz T."/>
            <person name="Ross M."/>
            <person name="Santibanez J."/>
            <person name="Aqrawi P."/>
            <person name="Gross S."/>
            <person name="Joshi V."/>
            <person name="Fowler G."/>
            <person name="Nazareth L."/>
            <person name="Reid J."/>
            <person name="Worley K."/>
            <person name="Petrosino J."/>
            <person name="Highlander S."/>
            <person name="Gibbs R."/>
            <person name="Gibbs R."/>
        </authorList>
    </citation>
    <scope>NUCLEOTIDE SEQUENCE [LARGE SCALE GENOMIC DNA]</scope>
    <source>
        <strain evidence="2">ATCC 19194</strain>
    </source>
</reference>